<dbReference type="InterPro" id="IPR000467">
    <property type="entry name" value="G_patch_dom"/>
</dbReference>
<name>A0AAV5AUI7_9AGAM</name>
<organism evidence="3 4">
    <name type="scientific">Clathrus columnatus</name>
    <dbReference type="NCBI Taxonomy" id="1419009"/>
    <lineage>
        <taxon>Eukaryota</taxon>
        <taxon>Fungi</taxon>
        <taxon>Dikarya</taxon>
        <taxon>Basidiomycota</taxon>
        <taxon>Agaricomycotina</taxon>
        <taxon>Agaricomycetes</taxon>
        <taxon>Phallomycetidae</taxon>
        <taxon>Phallales</taxon>
        <taxon>Clathraceae</taxon>
        <taxon>Clathrus</taxon>
    </lineage>
</organism>
<evidence type="ECO:0000256" key="1">
    <source>
        <dbReference type="SAM" id="MobiDB-lite"/>
    </source>
</evidence>
<dbReference type="Proteomes" id="UP001050691">
    <property type="component" value="Unassembled WGS sequence"/>
</dbReference>
<feature type="domain" description="G-patch" evidence="2">
    <location>
        <begin position="178"/>
        <end position="222"/>
    </location>
</feature>
<comment type="caution">
    <text evidence="3">The sequence shown here is derived from an EMBL/GenBank/DDBJ whole genome shotgun (WGS) entry which is preliminary data.</text>
</comment>
<dbReference type="PROSITE" id="PS50174">
    <property type="entry name" value="G_PATCH"/>
    <property type="match status" value="1"/>
</dbReference>
<dbReference type="GO" id="GO:0003676">
    <property type="term" value="F:nucleic acid binding"/>
    <property type="evidence" value="ECO:0007669"/>
    <property type="project" value="InterPro"/>
</dbReference>
<feature type="compositionally biased region" description="Polar residues" evidence="1">
    <location>
        <begin position="122"/>
        <end position="138"/>
    </location>
</feature>
<reference evidence="3" key="1">
    <citation type="submission" date="2021-10" db="EMBL/GenBank/DDBJ databases">
        <title>De novo Genome Assembly of Clathrus columnatus (Basidiomycota, Fungi) Using Illumina and Nanopore Sequence Data.</title>
        <authorList>
            <person name="Ogiso-Tanaka E."/>
            <person name="Itagaki H."/>
            <person name="Hosoya T."/>
            <person name="Hosaka K."/>
        </authorList>
    </citation>
    <scope>NUCLEOTIDE SEQUENCE</scope>
    <source>
        <strain evidence="3">MO-923</strain>
    </source>
</reference>
<feature type="compositionally biased region" description="Low complexity" evidence="1">
    <location>
        <begin position="107"/>
        <end position="121"/>
    </location>
</feature>
<dbReference type="InterPro" id="IPR039146">
    <property type="entry name" value="GPANK1"/>
</dbReference>
<evidence type="ECO:0000313" key="4">
    <source>
        <dbReference type="Proteomes" id="UP001050691"/>
    </source>
</evidence>
<dbReference type="PANTHER" id="PTHR20923:SF1">
    <property type="entry name" value="G PATCH DOMAIN AND ANKYRIN REPEAT-CONTAINING PROTEIN 1"/>
    <property type="match status" value="1"/>
</dbReference>
<evidence type="ECO:0000313" key="3">
    <source>
        <dbReference type="EMBL" id="GJJ15550.1"/>
    </source>
</evidence>
<proteinExistence type="predicted"/>
<feature type="region of interest" description="Disordered" evidence="1">
    <location>
        <begin position="101"/>
        <end position="142"/>
    </location>
</feature>
<accession>A0AAV5AUI7</accession>
<protein>
    <recommendedName>
        <fullName evidence="2">G-patch domain-containing protein</fullName>
    </recommendedName>
</protein>
<sequence>MSLVCHRIVSTYASQKGETFVDDVENNDAWEKEQFFGETKRLHFKPAPAFIPATLKYDEFGMPIVEEEVQVPQNVQTKEDVASWYRNMIIRPTLNDTDAVKTSRVGPNFSTTPTSNTTQTTALQNNKHPSRPNWFSSQRFDEPVNPIPSTLVDLLSRNPPPLPSQPAFTPPVFLALGPSNKGYTMLQKKGWREGEGLGRIPRSGLGMEQKFASEIVDLTQSGDEEVKQMMIDLTETDSEAEWGGEDGDGNGNEELLVQKGEEEAGLIPTEDPYEYPTHGGTALITPIGTVLKADRLGIGLKARQTKKKAVTHSAAEIAAFIQTKRKMEKQKWGRGSKGLARKNKEEECRRLQLLKYLNE</sequence>
<dbReference type="AlphaFoldDB" id="A0AAV5AUI7"/>
<keyword evidence="4" id="KW-1185">Reference proteome</keyword>
<gene>
    <name evidence="3" type="ORF">Clacol_009828</name>
</gene>
<evidence type="ECO:0000259" key="2">
    <source>
        <dbReference type="PROSITE" id="PS50174"/>
    </source>
</evidence>
<dbReference type="PANTHER" id="PTHR20923">
    <property type="entry name" value="BAT4 PROTEIN-RELATED"/>
    <property type="match status" value="1"/>
</dbReference>
<dbReference type="Pfam" id="PF01585">
    <property type="entry name" value="G-patch"/>
    <property type="match status" value="1"/>
</dbReference>
<dbReference type="EMBL" id="BPWL01000011">
    <property type="protein sequence ID" value="GJJ15550.1"/>
    <property type="molecule type" value="Genomic_DNA"/>
</dbReference>